<sequence length="593" mass="67929">MALTFADTHNMIAYLTKSDASEGFEQILDFLNASVIKYALTINPTINVSFIKQFWSSVLIKKTNDIVRLQALNDRRKVIITEDTVQQVLYLDDADSIDYLPHEEIFAELARMGYEKPSTKLTFYKAFFSTQWKFLIHKILQRMSSKRMAWNEFSSSMASAVICLATAANDVADIIADDVAADDVAADDAELTPPSPTPAITPPLPQQEVTYTLPPSSHQSPREARRVSSTSYHIDLEHADKVLSMQDDKLEPAEHKEVIEVVTTGKLMTKVVTTATTTITVAPITVAPSAVKRRKGVVIRDPKKIATTSIIVHYEPKSKDKGKGILDDVIEHVKRKEKQDNAVLRYQALKRKPQTEAQAIKNMMVYLKNMAGFKIDFFKGMSYDDIILIFENHFNFIVGFLEKSENKLEEEASKALKRKNKSSEQQTAKKQTLNEEVEELKKHLQIVPDDEDDVYTEATPLALKLFLSFISLLRNFNREDLEMLWKIVQERFTSSKIKNFSDDFLLNTLKAMFEKPDVEAYIWKNQRGNYGLAKVKSWNVGVNAVEDFKEYTLRDYYYWLRTYCGWYKLKLLDNVVDSRLRLLEESATADEKK</sequence>
<feature type="region of interest" description="Disordered" evidence="1">
    <location>
        <begin position="414"/>
        <end position="433"/>
    </location>
</feature>
<reference evidence="2" key="1">
    <citation type="journal article" date="2019" name="Sci. Rep.">
        <title>Draft genome of Tanacetum cinerariifolium, the natural source of mosquito coil.</title>
        <authorList>
            <person name="Yamashiro T."/>
            <person name="Shiraishi A."/>
            <person name="Satake H."/>
            <person name="Nakayama K."/>
        </authorList>
    </citation>
    <scope>NUCLEOTIDE SEQUENCE</scope>
</reference>
<feature type="compositionally biased region" description="Polar residues" evidence="1">
    <location>
        <begin position="207"/>
        <end position="219"/>
    </location>
</feature>
<evidence type="ECO:0008006" key="3">
    <source>
        <dbReference type="Google" id="ProtNLM"/>
    </source>
</evidence>
<dbReference type="AlphaFoldDB" id="A0A6L2P2M2"/>
<protein>
    <recommendedName>
        <fullName evidence="3">Xylulose kinase-1</fullName>
    </recommendedName>
</protein>
<gene>
    <name evidence="2" type="ORF">Tci_063052</name>
</gene>
<dbReference type="EMBL" id="BKCJ010010325">
    <property type="protein sequence ID" value="GEU91074.1"/>
    <property type="molecule type" value="Genomic_DNA"/>
</dbReference>
<evidence type="ECO:0000313" key="2">
    <source>
        <dbReference type="EMBL" id="GEU91074.1"/>
    </source>
</evidence>
<name>A0A6L2P2M2_TANCI</name>
<feature type="region of interest" description="Disordered" evidence="1">
    <location>
        <begin position="188"/>
        <end position="227"/>
    </location>
</feature>
<feature type="compositionally biased region" description="Pro residues" evidence="1">
    <location>
        <begin position="193"/>
        <end position="205"/>
    </location>
</feature>
<evidence type="ECO:0000256" key="1">
    <source>
        <dbReference type="SAM" id="MobiDB-lite"/>
    </source>
</evidence>
<organism evidence="2">
    <name type="scientific">Tanacetum cinerariifolium</name>
    <name type="common">Dalmatian daisy</name>
    <name type="synonym">Chrysanthemum cinerariifolium</name>
    <dbReference type="NCBI Taxonomy" id="118510"/>
    <lineage>
        <taxon>Eukaryota</taxon>
        <taxon>Viridiplantae</taxon>
        <taxon>Streptophyta</taxon>
        <taxon>Embryophyta</taxon>
        <taxon>Tracheophyta</taxon>
        <taxon>Spermatophyta</taxon>
        <taxon>Magnoliopsida</taxon>
        <taxon>eudicotyledons</taxon>
        <taxon>Gunneridae</taxon>
        <taxon>Pentapetalae</taxon>
        <taxon>asterids</taxon>
        <taxon>campanulids</taxon>
        <taxon>Asterales</taxon>
        <taxon>Asteraceae</taxon>
        <taxon>Asteroideae</taxon>
        <taxon>Anthemideae</taxon>
        <taxon>Anthemidinae</taxon>
        <taxon>Tanacetum</taxon>
    </lineage>
</organism>
<proteinExistence type="predicted"/>
<comment type="caution">
    <text evidence="2">The sequence shown here is derived from an EMBL/GenBank/DDBJ whole genome shotgun (WGS) entry which is preliminary data.</text>
</comment>
<accession>A0A6L2P2M2</accession>